<dbReference type="RefSeq" id="WP_132190348.1">
    <property type="nucleotide sequence ID" value="NZ_SLWM01000007.1"/>
</dbReference>
<gene>
    <name evidence="2" type="ORF">EV644_107118</name>
</gene>
<dbReference type="NCBIfam" id="TIGR03816">
    <property type="entry name" value="tadE_like_DECH"/>
    <property type="match status" value="1"/>
</dbReference>
<sequence length="128" mass="13141">MKARPDAFGKRRRSRNERGSGTILALGIAIVLLGAGAVGVLWAGISVGIHRASSAADLVGLSAAQALQSGNDPCEAAQRIATNHRVELKRCEVEGETVSVVVGVQLRLGALGTPILTRPARAGPIGTL</sequence>
<organism evidence="2 3">
    <name type="scientific">Kribbella orskensis</name>
    <dbReference type="NCBI Taxonomy" id="2512216"/>
    <lineage>
        <taxon>Bacteria</taxon>
        <taxon>Bacillati</taxon>
        <taxon>Actinomycetota</taxon>
        <taxon>Actinomycetes</taxon>
        <taxon>Propionibacteriales</taxon>
        <taxon>Kribbellaceae</taxon>
        <taxon>Kribbella</taxon>
    </lineage>
</organism>
<name>A0ABY2BIP4_9ACTN</name>
<keyword evidence="1" id="KW-0472">Membrane</keyword>
<keyword evidence="1" id="KW-1133">Transmembrane helix</keyword>
<dbReference type="InterPro" id="IPR021202">
    <property type="entry name" value="Rv3654c-like"/>
</dbReference>
<feature type="transmembrane region" description="Helical" evidence="1">
    <location>
        <begin position="21"/>
        <end position="45"/>
    </location>
</feature>
<reference evidence="2 3" key="1">
    <citation type="journal article" date="2015" name="Stand. Genomic Sci.">
        <title>Genomic Encyclopedia of Bacterial and Archaeal Type Strains, Phase III: the genomes of soil and plant-associated and newly described type strains.</title>
        <authorList>
            <person name="Whitman W.B."/>
            <person name="Woyke T."/>
            <person name="Klenk H.P."/>
            <person name="Zhou Y."/>
            <person name="Lilburn T.G."/>
            <person name="Beck B.J."/>
            <person name="De Vos P."/>
            <person name="Vandamme P."/>
            <person name="Eisen J.A."/>
            <person name="Garrity G."/>
            <person name="Hugenholtz P."/>
            <person name="Kyrpides N.C."/>
        </authorList>
    </citation>
    <scope>NUCLEOTIDE SEQUENCE [LARGE SCALE GENOMIC DNA]</scope>
    <source>
        <strain evidence="2 3">VKM Ac-2538</strain>
    </source>
</reference>
<comment type="caution">
    <text evidence="2">The sequence shown here is derived from an EMBL/GenBank/DDBJ whole genome shotgun (WGS) entry which is preliminary data.</text>
</comment>
<protein>
    <submittedName>
        <fullName evidence="2">Secretion/DNA translocation related TadE-like protein</fullName>
    </submittedName>
</protein>
<proteinExistence type="predicted"/>
<evidence type="ECO:0000256" key="1">
    <source>
        <dbReference type="SAM" id="Phobius"/>
    </source>
</evidence>
<evidence type="ECO:0000313" key="2">
    <source>
        <dbReference type="EMBL" id="TCO21796.1"/>
    </source>
</evidence>
<dbReference type="EMBL" id="SLWM01000007">
    <property type="protein sequence ID" value="TCO21796.1"/>
    <property type="molecule type" value="Genomic_DNA"/>
</dbReference>
<keyword evidence="1" id="KW-0812">Transmembrane</keyword>
<accession>A0ABY2BIP4</accession>
<keyword evidence="3" id="KW-1185">Reference proteome</keyword>
<evidence type="ECO:0000313" key="3">
    <source>
        <dbReference type="Proteomes" id="UP000295818"/>
    </source>
</evidence>
<dbReference type="Proteomes" id="UP000295818">
    <property type="component" value="Unassembled WGS sequence"/>
</dbReference>